<keyword evidence="2" id="KW-0732">Signal</keyword>
<dbReference type="STRING" id="563176.SAMN04488090_1343"/>
<feature type="chain" id="PRO_5011518259" evidence="2">
    <location>
        <begin position="17"/>
        <end position="487"/>
    </location>
</feature>
<dbReference type="SMART" id="SM00028">
    <property type="entry name" value="TPR"/>
    <property type="match status" value="3"/>
</dbReference>
<name>A0A1G9LAW5_9BACT</name>
<dbReference type="InterPro" id="IPR011990">
    <property type="entry name" value="TPR-like_helical_dom_sf"/>
</dbReference>
<dbReference type="EMBL" id="FNGS01000002">
    <property type="protein sequence ID" value="SDL59102.1"/>
    <property type="molecule type" value="Genomic_DNA"/>
</dbReference>
<dbReference type="Proteomes" id="UP000198901">
    <property type="component" value="Unassembled WGS sequence"/>
</dbReference>
<accession>A0A1G9LAW5</accession>
<evidence type="ECO:0000256" key="1">
    <source>
        <dbReference type="PROSITE-ProRule" id="PRU00339"/>
    </source>
</evidence>
<feature type="repeat" description="TPR" evidence="1">
    <location>
        <begin position="397"/>
        <end position="430"/>
    </location>
</feature>
<dbReference type="RefSeq" id="WP_093199372.1">
    <property type="nucleotide sequence ID" value="NZ_FNGS01000002.1"/>
</dbReference>
<organism evidence="3 4">
    <name type="scientific">Siphonobacter aquaeclarae</name>
    <dbReference type="NCBI Taxonomy" id="563176"/>
    <lineage>
        <taxon>Bacteria</taxon>
        <taxon>Pseudomonadati</taxon>
        <taxon>Bacteroidota</taxon>
        <taxon>Cytophagia</taxon>
        <taxon>Cytophagales</taxon>
        <taxon>Cytophagaceae</taxon>
        <taxon>Siphonobacter</taxon>
    </lineage>
</organism>
<evidence type="ECO:0000256" key="2">
    <source>
        <dbReference type="SAM" id="SignalP"/>
    </source>
</evidence>
<evidence type="ECO:0000313" key="4">
    <source>
        <dbReference type="Proteomes" id="UP000198901"/>
    </source>
</evidence>
<protein>
    <submittedName>
        <fullName evidence="3">Tetratricopeptide repeat-containing protein</fullName>
    </submittedName>
</protein>
<gene>
    <name evidence="3" type="ORF">SAMN04488090_1343</name>
</gene>
<proteinExistence type="predicted"/>
<feature type="signal peptide" evidence="2">
    <location>
        <begin position="1"/>
        <end position="16"/>
    </location>
</feature>
<dbReference type="SUPFAM" id="SSF48452">
    <property type="entry name" value="TPR-like"/>
    <property type="match status" value="1"/>
</dbReference>
<dbReference type="AlphaFoldDB" id="A0A1G9LAW5"/>
<dbReference type="InterPro" id="IPR019734">
    <property type="entry name" value="TPR_rpt"/>
</dbReference>
<keyword evidence="1" id="KW-0802">TPR repeat</keyword>
<sequence>MKKILLLWLLPLTTFAADFEWTPRMQQAYGEIIRLRLNKGKQLLAPELGRNGVANYLDDYADMLYLLLTEDRRSYEAIQKKGEERLDQLEDMDEDSPWNRCLRAEIKLHWAFIKIKFGKEVPGAWDVIKAYKLLEENAKKFPGFTYNHKALGMMHILIGSAPENYRWVTKLLGLRGNIQQGLGELRQVAAKEALFRDEAQLMEYLMQGYVLKMNGREMTDFQKFVSTHADNLLIQFFGNSLLMKEGYGDAALAIAQNHPSSPEYLTIPFFDYHKAEILVQKGQYQAALNAYQQFLKVHTSGNFLKDTYYRQYLCYEFLGDEAHARAAYDRVKTIGEESVEADKAALKAVSKPYKSLSPTRKVLLRSRFASDGGYYEPALALLKPYTEASFTEPEEKAEYNYRKGRIYHRTDEVPEAIAAYERAIQLGEGQHWHFAPSSCLQLGYLYQARNDKAHARQYFEKAITYKKHEYKNSVDGKAKAALNEMGF</sequence>
<keyword evidence="4" id="KW-1185">Reference proteome</keyword>
<dbReference type="Pfam" id="PF13181">
    <property type="entry name" value="TPR_8"/>
    <property type="match status" value="2"/>
</dbReference>
<dbReference type="PROSITE" id="PS50005">
    <property type="entry name" value="TPR"/>
    <property type="match status" value="2"/>
</dbReference>
<dbReference type="Gene3D" id="1.25.40.10">
    <property type="entry name" value="Tetratricopeptide repeat domain"/>
    <property type="match status" value="2"/>
</dbReference>
<reference evidence="3 4" key="1">
    <citation type="submission" date="2016-10" db="EMBL/GenBank/DDBJ databases">
        <authorList>
            <person name="de Groot N.N."/>
        </authorList>
    </citation>
    <scope>NUCLEOTIDE SEQUENCE [LARGE SCALE GENOMIC DNA]</scope>
    <source>
        <strain evidence="3 4">DSM 21668</strain>
    </source>
</reference>
<dbReference type="OrthoDB" id="1466726at2"/>
<feature type="repeat" description="TPR" evidence="1">
    <location>
        <begin position="436"/>
        <end position="469"/>
    </location>
</feature>
<evidence type="ECO:0000313" key="3">
    <source>
        <dbReference type="EMBL" id="SDL59102.1"/>
    </source>
</evidence>